<dbReference type="Gene3D" id="3.40.50.300">
    <property type="entry name" value="P-loop containing nucleotide triphosphate hydrolases"/>
    <property type="match status" value="1"/>
</dbReference>
<dbReference type="Proteomes" id="UP000249808">
    <property type="component" value="Unassembled WGS sequence"/>
</dbReference>
<reference evidence="12 13" key="1">
    <citation type="journal article" date="2018" name="Front. Microbiol.">
        <title>Description and Comparative Genomics of Macrococcus caseolyticus subsp. hominis subsp. nov., Macrococcus goetzii sp. nov., Macrococcus epidermidis sp. nov., and Macrococcus bohemicus sp. nov., Novel Macrococci From Human Clinical Material With Virulence Potential and Suspected Uptake of Foreign DNA by Natural Transformation.</title>
        <authorList>
            <person name="Maslanova I."/>
            <person name="Wertheimer Z."/>
            <person name="Sedlacek I."/>
            <person name="Svec P."/>
            <person name="Indrakova A."/>
            <person name="Kovarovic V."/>
            <person name="Schumann P."/>
            <person name="Sproer C."/>
            <person name="Kralova S."/>
            <person name="Sedo O."/>
            <person name="Kristofova L."/>
            <person name="Vrbovska V."/>
            <person name="Fuzik T."/>
            <person name="Petras P."/>
            <person name="Zdrahal Z."/>
            <person name="Ruzickova V."/>
            <person name="Doskar J."/>
            <person name="Pantucek R."/>
        </authorList>
    </citation>
    <scope>NUCLEOTIDE SEQUENCE [LARGE SCALE GENOMIC DNA]</scope>
    <source>
        <strain evidence="12 13">01/688</strain>
    </source>
</reference>
<evidence type="ECO:0000256" key="2">
    <source>
        <dbReference type="ARBA" id="ARBA00022490"/>
    </source>
</evidence>
<evidence type="ECO:0000259" key="11">
    <source>
        <dbReference type="PROSITE" id="PS00300"/>
    </source>
</evidence>
<feature type="domain" description="SRP54-type proteins GTP-binding" evidence="11">
    <location>
        <begin position="371"/>
        <end position="384"/>
    </location>
</feature>
<comment type="similarity">
    <text evidence="9">Belongs to the GTP-binding SRP family. FtsY subfamily.</text>
</comment>
<dbReference type="Gene3D" id="1.20.120.140">
    <property type="entry name" value="Signal recognition particle SRP54, nucleotide-binding domain"/>
    <property type="match status" value="1"/>
</dbReference>
<dbReference type="EC" id="3.6.5.4" evidence="9"/>
<feature type="binding site" evidence="9">
    <location>
        <begin position="204"/>
        <end position="211"/>
    </location>
    <ligand>
        <name>GTP</name>
        <dbReference type="ChEBI" id="CHEBI:37565"/>
    </ligand>
</feature>
<dbReference type="CDD" id="cd17874">
    <property type="entry name" value="FtsY"/>
    <property type="match status" value="1"/>
</dbReference>
<evidence type="ECO:0000313" key="13">
    <source>
        <dbReference type="Proteomes" id="UP000249808"/>
    </source>
</evidence>
<keyword evidence="6 9" id="KW-0472">Membrane</keyword>
<dbReference type="PANTHER" id="PTHR43134:SF1">
    <property type="entry name" value="SIGNAL RECOGNITION PARTICLE RECEPTOR SUBUNIT ALPHA"/>
    <property type="match status" value="1"/>
</dbReference>
<evidence type="ECO:0000313" key="12">
    <source>
        <dbReference type="EMBL" id="RAK46496.1"/>
    </source>
</evidence>
<keyword evidence="5 9" id="KW-0342">GTP-binding</keyword>
<dbReference type="Pfam" id="PF00448">
    <property type="entry name" value="SRP54"/>
    <property type="match status" value="1"/>
</dbReference>
<organism evidence="12 13">
    <name type="scientific">Macrococcus epidermidis</name>
    <dbReference type="NCBI Taxonomy" id="1902580"/>
    <lineage>
        <taxon>Bacteria</taxon>
        <taxon>Bacillati</taxon>
        <taxon>Bacillota</taxon>
        <taxon>Bacilli</taxon>
        <taxon>Bacillales</taxon>
        <taxon>Staphylococcaceae</taxon>
        <taxon>Macrococcus</taxon>
    </lineage>
</organism>
<proteinExistence type="inferred from homology"/>
<dbReference type="GO" id="GO:0006614">
    <property type="term" value="P:SRP-dependent cotranslational protein targeting to membrane"/>
    <property type="evidence" value="ECO:0007669"/>
    <property type="project" value="InterPro"/>
</dbReference>
<feature type="binding site" evidence="9">
    <location>
        <begin position="286"/>
        <end position="290"/>
    </location>
    <ligand>
        <name>GTP</name>
        <dbReference type="ChEBI" id="CHEBI:37565"/>
    </ligand>
</feature>
<evidence type="ECO:0000256" key="8">
    <source>
        <dbReference type="ARBA" id="ARBA00048027"/>
    </source>
</evidence>
<comment type="function">
    <text evidence="9">Involved in targeting and insertion of nascent membrane proteins into the cytoplasmic membrane. Acts as a receptor for the complex formed by the signal recognition particle (SRP) and the ribosome-nascent chain (RNC).</text>
</comment>
<evidence type="ECO:0000256" key="9">
    <source>
        <dbReference type="HAMAP-Rule" id="MF_00920"/>
    </source>
</evidence>
<keyword evidence="4 9" id="KW-0378">Hydrolase</keyword>
<dbReference type="SMART" id="SM00962">
    <property type="entry name" value="SRP54"/>
    <property type="match status" value="1"/>
</dbReference>
<keyword evidence="1 9" id="KW-1003">Cell membrane</keyword>
<dbReference type="FunFam" id="1.20.120.140:FF:000002">
    <property type="entry name" value="Signal recognition particle receptor FtsY"/>
    <property type="match status" value="1"/>
</dbReference>
<dbReference type="RefSeq" id="WP_111714615.1">
    <property type="nucleotide sequence ID" value="NZ_JBHSSR010000001.1"/>
</dbReference>
<sequence>MSFFKKLKDRFVAKEEPKNLQDDLQPLDDIGTQDIDPQSESQTKTYDHKPVDVFEQPQQETKSAPKKQSTGWEFDFEDDDLISIEEFEEWESQQLGAKFREGLEKSRENFQNKLNDLLAMYRTVDEDFFEALEEMLIQADVGFNTVMELVESLRMEAKRQNITETADLREVIVEKIVEIYEQEDDELQKMNIQEGELTVILMVGVNGVGKTTTIGKLAHRYKAQGKQVMLAAGDTFRAGAIEQLQVWGDRVGVEVIKQKEGSDPAAVMYDAVNAAKNRGADILICDTAGRLQNKANLMTELEKVKKVLSKAVPGAPHEVLLALDATTGQNALVQAKAFKEVTDVSGIVLTKLDGTAKGGIVLAIRNELHIPVKFVGLGEKLDDLQPFDAESYVYGLFADMIEQSTDEENKAAEVLKDARDE</sequence>
<feature type="compositionally biased region" description="Polar residues" evidence="10">
    <location>
        <begin position="35"/>
        <end position="44"/>
    </location>
</feature>
<dbReference type="AlphaFoldDB" id="A0A327ZWN6"/>
<feature type="region of interest" description="Disordered" evidence="10">
    <location>
        <begin position="15"/>
        <end position="70"/>
    </location>
</feature>
<dbReference type="HAMAP" id="MF_00920">
    <property type="entry name" value="FtsY"/>
    <property type="match status" value="1"/>
</dbReference>
<dbReference type="GO" id="GO:0003924">
    <property type="term" value="F:GTPase activity"/>
    <property type="evidence" value="ECO:0007669"/>
    <property type="project" value="UniProtKB-UniRule"/>
</dbReference>
<feature type="compositionally biased region" description="Polar residues" evidence="10">
    <location>
        <begin position="56"/>
        <end position="70"/>
    </location>
</feature>
<protein>
    <recommendedName>
        <fullName evidence="9">Signal recognition particle receptor FtsY</fullName>
        <shortName evidence="9">SRP receptor</shortName>
        <ecNumber evidence="9">3.6.5.4</ecNumber>
    </recommendedName>
</protein>
<gene>
    <name evidence="9" type="primary">ftsY</name>
    <name evidence="12" type="ORF">BHU61_03310</name>
</gene>
<dbReference type="InterPro" id="IPR036225">
    <property type="entry name" value="SRP/SRP_N"/>
</dbReference>
<dbReference type="PANTHER" id="PTHR43134">
    <property type="entry name" value="SIGNAL RECOGNITION PARTICLE RECEPTOR SUBUNIT ALPHA"/>
    <property type="match status" value="1"/>
</dbReference>
<dbReference type="InterPro" id="IPR000897">
    <property type="entry name" value="SRP54_GTPase_dom"/>
</dbReference>
<dbReference type="InterPro" id="IPR003593">
    <property type="entry name" value="AAA+_ATPase"/>
</dbReference>
<dbReference type="NCBIfam" id="TIGR00064">
    <property type="entry name" value="ftsY"/>
    <property type="match status" value="1"/>
</dbReference>
<dbReference type="InterPro" id="IPR027417">
    <property type="entry name" value="P-loop_NTPase"/>
</dbReference>
<name>A0A327ZWN6_9STAP</name>
<keyword evidence="7 9" id="KW-0675">Receptor</keyword>
<evidence type="ECO:0000256" key="5">
    <source>
        <dbReference type="ARBA" id="ARBA00023134"/>
    </source>
</evidence>
<evidence type="ECO:0000256" key="1">
    <source>
        <dbReference type="ARBA" id="ARBA00022475"/>
    </source>
</evidence>
<dbReference type="SMART" id="SM00963">
    <property type="entry name" value="SRP54_N"/>
    <property type="match status" value="1"/>
</dbReference>
<keyword evidence="13" id="KW-1185">Reference proteome</keyword>
<dbReference type="InterPro" id="IPR013822">
    <property type="entry name" value="Signal_recog_particl_SRP54_hlx"/>
</dbReference>
<comment type="catalytic activity">
    <reaction evidence="8 9">
        <text>GTP + H2O = GDP + phosphate + H(+)</text>
        <dbReference type="Rhea" id="RHEA:19669"/>
        <dbReference type="ChEBI" id="CHEBI:15377"/>
        <dbReference type="ChEBI" id="CHEBI:15378"/>
        <dbReference type="ChEBI" id="CHEBI:37565"/>
        <dbReference type="ChEBI" id="CHEBI:43474"/>
        <dbReference type="ChEBI" id="CHEBI:58189"/>
        <dbReference type="EC" id="3.6.5.4"/>
    </reaction>
</comment>
<dbReference type="GO" id="GO:0005047">
    <property type="term" value="F:signal recognition particle binding"/>
    <property type="evidence" value="ECO:0007669"/>
    <property type="project" value="TreeGrafter"/>
</dbReference>
<evidence type="ECO:0000256" key="7">
    <source>
        <dbReference type="ARBA" id="ARBA00023170"/>
    </source>
</evidence>
<dbReference type="SUPFAM" id="SSF47364">
    <property type="entry name" value="Domain of the SRP/SRP receptor G-proteins"/>
    <property type="match status" value="1"/>
</dbReference>
<dbReference type="GO" id="GO:0005737">
    <property type="term" value="C:cytoplasm"/>
    <property type="evidence" value="ECO:0007669"/>
    <property type="project" value="UniProtKB-SubCell"/>
</dbReference>
<evidence type="ECO:0000256" key="3">
    <source>
        <dbReference type="ARBA" id="ARBA00022741"/>
    </source>
</evidence>
<dbReference type="GO" id="GO:0005886">
    <property type="term" value="C:plasma membrane"/>
    <property type="evidence" value="ECO:0007669"/>
    <property type="project" value="UniProtKB-SubCell"/>
</dbReference>
<dbReference type="EMBL" id="PZJH01000001">
    <property type="protein sequence ID" value="RAK46496.1"/>
    <property type="molecule type" value="Genomic_DNA"/>
</dbReference>
<evidence type="ECO:0000256" key="6">
    <source>
        <dbReference type="ARBA" id="ARBA00023136"/>
    </source>
</evidence>
<feature type="binding site" evidence="9">
    <location>
        <begin position="350"/>
        <end position="353"/>
    </location>
    <ligand>
        <name>GTP</name>
        <dbReference type="ChEBI" id="CHEBI:37565"/>
    </ligand>
</feature>
<dbReference type="FunFam" id="3.40.50.300:FF:000053">
    <property type="entry name" value="Signal recognition particle receptor FtsY"/>
    <property type="match status" value="1"/>
</dbReference>
<dbReference type="SUPFAM" id="SSF52540">
    <property type="entry name" value="P-loop containing nucleoside triphosphate hydrolases"/>
    <property type="match status" value="1"/>
</dbReference>
<dbReference type="InterPro" id="IPR004390">
    <property type="entry name" value="SR_rcpt_FtsY"/>
</dbReference>
<keyword evidence="3 9" id="KW-0547">Nucleotide-binding</keyword>
<evidence type="ECO:0000256" key="4">
    <source>
        <dbReference type="ARBA" id="ARBA00022801"/>
    </source>
</evidence>
<dbReference type="SMART" id="SM00382">
    <property type="entry name" value="AAA"/>
    <property type="match status" value="1"/>
</dbReference>
<comment type="subcellular location">
    <subcellularLocation>
        <location evidence="9">Cell membrane</location>
        <topology evidence="9">Peripheral membrane protein</topology>
        <orientation evidence="9">Cytoplasmic side</orientation>
    </subcellularLocation>
    <subcellularLocation>
        <location evidence="9">Cytoplasm</location>
    </subcellularLocation>
</comment>
<keyword evidence="2 9" id="KW-0963">Cytoplasm</keyword>
<comment type="subunit">
    <text evidence="9">Part of the signal recognition particle protein translocation system, which is composed of SRP and FtsY.</text>
</comment>
<dbReference type="Pfam" id="PF02881">
    <property type="entry name" value="SRP54_N"/>
    <property type="match status" value="1"/>
</dbReference>
<dbReference type="PROSITE" id="PS00300">
    <property type="entry name" value="SRP54"/>
    <property type="match status" value="1"/>
</dbReference>
<evidence type="ECO:0000256" key="10">
    <source>
        <dbReference type="SAM" id="MobiDB-lite"/>
    </source>
</evidence>
<dbReference type="InterPro" id="IPR042101">
    <property type="entry name" value="SRP54_N_sf"/>
</dbReference>
<dbReference type="GO" id="GO:0005525">
    <property type="term" value="F:GTP binding"/>
    <property type="evidence" value="ECO:0007669"/>
    <property type="project" value="UniProtKB-UniRule"/>
</dbReference>
<comment type="caution">
    <text evidence="12">The sequence shown here is derived from an EMBL/GenBank/DDBJ whole genome shotgun (WGS) entry which is preliminary data.</text>
</comment>
<accession>A0A327ZWN6</accession>